<proteinExistence type="predicted"/>
<evidence type="ECO:0000313" key="3">
    <source>
        <dbReference type="EMBL" id="KTR94374.1"/>
    </source>
</evidence>
<reference evidence="3 4" key="1">
    <citation type="journal article" date="2016" name="Front. Microbiol.">
        <title>Genomic Resource of Rice Seed Associated Bacteria.</title>
        <authorList>
            <person name="Midha S."/>
            <person name="Bansal K."/>
            <person name="Sharma S."/>
            <person name="Kumar N."/>
            <person name="Patil P.P."/>
            <person name="Chaudhry V."/>
            <person name="Patil P.B."/>
        </authorList>
    </citation>
    <scope>NUCLEOTIDE SEQUENCE [LARGE SCALE GENOMIC DNA]</scope>
    <source>
        <strain evidence="3 4">NS220</strain>
    </source>
</reference>
<feature type="transmembrane region" description="Helical" evidence="1">
    <location>
        <begin position="18"/>
        <end position="40"/>
    </location>
</feature>
<evidence type="ECO:0000259" key="2">
    <source>
        <dbReference type="Pfam" id="PF14258"/>
    </source>
</evidence>
<keyword evidence="1" id="KW-0812">Transmembrane</keyword>
<name>A0A147EX02_MICTE</name>
<dbReference type="AlphaFoldDB" id="A0A147EX02"/>
<dbReference type="Proteomes" id="UP000075025">
    <property type="component" value="Unassembled WGS sequence"/>
</dbReference>
<comment type="caution">
    <text evidence="3">The sequence shown here is derived from an EMBL/GenBank/DDBJ whole genome shotgun (WGS) entry which is preliminary data.</text>
</comment>
<evidence type="ECO:0000313" key="4">
    <source>
        <dbReference type="Proteomes" id="UP000075025"/>
    </source>
</evidence>
<accession>A0A147EX02</accession>
<organism evidence="3 4">
    <name type="scientific">Microbacterium testaceum</name>
    <name type="common">Aureobacterium testaceum</name>
    <name type="synonym">Brevibacterium testaceum</name>
    <dbReference type="NCBI Taxonomy" id="2033"/>
    <lineage>
        <taxon>Bacteria</taxon>
        <taxon>Bacillati</taxon>
        <taxon>Actinomycetota</taxon>
        <taxon>Actinomycetes</taxon>
        <taxon>Micrococcales</taxon>
        <taxon>Microbacteriaceae</taxon>
        <taxon>Microbacterium</taxon>
    </lineage>
</organism>
<dbReference type="Pfam" id="PF14258">
    <property type="entry name" value="DUF4350"/>
    <property type="match status" value="1"/>
</dbReference>
<dbReference type="RefSeq" id="WP_058623777.1">
    <property type="nucleotide sequence ID" value="NZ_LDRT01000055.1"/>
</dbReference>
<evidence type="ECO:0000256" key="1">
    <source>
        <dbReference type="SAM" id="Phobius"/>
    </source>
</evidence>
<sequence length="392" mass="41006">MTTIADAPVTAPPRRRAALGWIALALALLLIGLVGTTLVYGGWKEKGLLDPESPAPDGTRALVRILQQQGVTVTVARDRGAAERALAGGDATLVMRDAPMLSDATLSSLTQRARHVVLVEPRSRALDVLMNGSALGGFADDRPTDPGCDLPAPNAAGTARTGELMVPGRDVTGCYGVGGEFGLLSRETSDGRTVTALDGISTMTNAALPLDGNAALAIGTLARTGTVVWYVPAPGDADAAMKPQTLGELTPPWVTPAILLLLLSALVAAVWRGRRFGPLVTERLPVMVRANETTEGRARLYAASGDAPHALDELRRATHGRLVRALGLAARTPPEQVADAVSDRLGADRGAVRGILITDTPTTDRDLVAASDRLRDLETSVRAALSTERTPR</sequence>
<protein>
    <recommendedName>
        <fullName evidence="2">DUF4350 domain-containing protein</fullName>
    </recommendedName>
</protein>
<keyword evidence="1" id="KW-1133">Transmembrane helix</keyword>
<keyword evidence="1" id="KW-0472">Membrane</keyword>
<feature type="domain" description="DUF4350" evidence="2">
    <location>
        <begin position="51"/>
        <end position="220"/>
    </location>
</feature>
<dbReference type="PATRIC" id="fig|2033.6.peg.2943"/>
<dbReference type="EMBL" id="LDRT01000055">
    <property type="protein sequence ID" value="KTR94374.1"/>
    <property type="molecule type" value="Genomic_DNA"/>
</dbReference>
<dbReference type="InterPro" id="IPR025646">
    <property type="entry name" value="DUF4350"/>
</dbReference>
<dbReference type="OrthoDB" id="5241668at2"/>
<feature type="transmembrane region" description="Helical" evidence="1">
    <location>
        <begin position="253"/>
        <end position="271"/>
    </location>
</feature>
<gene>
    <name evidence="3" type="ORF">NS220_09230</name>
</gene>